<evidence type="ECO:0000313" key="2">
    <source>
        <dbReference type="Proteomes" id="UP000237246"/>
    </source>
</evidence>
<dbReference type="PROSITE" id="PS50292">
    <property type="entry name" value="PEROXIDASE_3"/>
    <property type="match status" value="1"/>
</dbReference>
<keyword evidence="2" id="KW-1185">Reference proteome</keyword>
<dbReference type="EMBL" id="PPHD01009171">
    <property type="protein sequence ID" value="POI31259.1"/>
    <property type="molecule type" value="Genomic_DNA"/>
</dbReference>
<dbReference type="Gene3D" id="1.10.640.10">
    <property type="entry name" value="Haem peroxidase domain superfamily, animal type"/>
    <property type="match status" value="2"/>
</dbReference>
<dbReference type="Proteomes" id="UP000237246">
    <property type="component" value="Unassembled WGS sequence"/>
</dbReference>
<organism evidence="1 2">
    <name type="scientific">Bambusicola thoracicus</name>
    <name type="common">Chinese bamboo-partridge</name>
    <name type="synonym">Perdix thoracica</name>
    <dbReference type="NCBI Taxonomy" id="9083"/>
    <lineage>
        <taxon>Eukaryota</taxon>
        <taxon>Metazoa</taxon>
        <taxon>Chordata</taxon>
        <taxon>Craniata</taxon>
        <taxon>Vertebrata</taxon>
        <taxon>Euteleostomi</taxon>
        <taxon>Archelosauria</taxon>
        <taxon>Archosauria</taxon>
        <taxon>Dinosauria</taxon>
        <taxon>Saurischia</taxon>
        <taxon>Theropoda</taxon>
        <taxon>Coelurosauria</taxon>
        <taxon>Aves</taxon>
        <taxon>Neognathae</taxon>
        <taxon>Galloanserae</taxon>
        <taxon>Galliformes</taxon>
        <taxon>Phasianidae</taxon>
        <taxon>Perdicinae</taxon>
        <taxon>Bambusicola</taxon>
    </lineage>
</organism>
<dbReference type="PRINTS" id="PR00457">
    <property type="entry name" value="ANPEROXIDASE"/>
</dbReference>
<dbReference type="SUPFAM" id="SSF48113">
    <property type="entry name" value="Heme-dependent peroxidases"/>
    <property type="match status" value="2"/>
</dbReference>
<evidence type="ECO:0008006" key="3">
    <source>
        <dbReference type="Google" id="ProtNLM"/>
    </source>
</evidence>
<sequence>MPLGDSRASEMLELACMHTLFLREHNRLARGLKRLNPQWNGEKIYQEARKIVGAMIQVPPCHLSALLPCPLVSQLSWWALSARGFHWVGGEVLLTSLCSDMQQHAGYVSWRKFCGLSQPRGVESLGQVLNNKNLARKFMKLYGTPRNIDIWVGALAEPFVDGGRVGPLMACLIGTQFRNTRDGDRFWWENTGVFTAQQRSSLAKISLSRIICDNTRISKVSRNIFRANSYPHSFVSCSSIPKLDLRAWKSNCMEESTEQGISLKVHTVPACKQVQISKSLTTQTIPAELCSHFP</sequence>
<dbReference type="InterPro" id="IPR010255">
    <property type="entry name" value="Haem_peroxidase_sf"/>
</dbReference>
<dbReference type="Pfam" id="PF03098">
    <property type="entry name" value="An_peroxidase"/>
    <property type="match status" value="2"/>
</dbReference>
<comment type="caution">
    <text evidence="1">The sequence shown here is derived from an EMBL/GenBank/DDBJ whole genome shotgun (WGS) entry which is preliminary data.</text>
</comment>
<dbReference type="OrthoDB" id="823504at2759"/>
<dbReference type="GO" id="GO:0006979">
    <property type="term" value="P:response to oxidative stress"/>
    <property type="evidence" value="ECO:0007669"/>
    <property type="project" value="InterPro"/>
</dbReference>
<accession>A0A2P4T4G6</accession>
<evidence type="ECO:0000313" key="1">
    <source>
        <dbReference type="EMBL" id="POI31259.1"/>
    </source>
</evidence>
<dbReference type="GO" id="GO:0042742">
    <property type="term" value="P:defense response to bacterium"/>
    <property type="evidence" value="ECO:0007669"/>
    <property type="project" value="TreeGrafter"/>
</dbReference>
<name>A0A2P4T4G6_BAMTH</name>
<dbReference type="InterPro" id="IPR019791">
    <property type="entry name" value="Haem_peroxidase_animal"/>
</dbReference>
<reference evidence="1 2" key="1">
    <citation type="submission" date="2018-01" db="EMBL/GenBank/DDBJ databases">
        <title>Comparison of the Chinese Bamboo Partridge and Red Junglefowl genome sequences highlights the importance of demography in genome evolution.</title>
        <authorList>
            <person name="Tiley G.P."/>
            <person name="Kimball R.T."/>
            <person name="Braun E.L."/>
            <person name="Burleigh J.G."/>
        </authorList>
    </citation>
    <scope>NUCLEOTIDE SEQUENCE [LARGE SCALE GENOMIC DNA]</scope>
    <source>
        <strain evidence="1">RTK389</strain>
        <tissue evidence="1">Blood</tissue>
    </source>
</reference>
<dbReference type="InterPro" id="IPR037120">
    <property type="entry name" value="Haem_peroxidase_sf_animal"/>
</dbReference>
<gene>
    <name evidence="1" type="ORF">CIB84_004988</name>
</gene>
<protein>
    <recommendedName>
        <fullName evidence="3">Eosinophil peroxidase</fullName>
    </recommendedName>
</protein>
<dbReference type="GO" id="GO:0020037">
    <property type="term" value="F:heme binding"/>
    <property type="evidence" value="ECO:0007669"/>
    <property type="project" value="InterPro"/>
</dbReference>
<dbReference type="GO" id="GO:0004601">
    <property type="term" value="F:peroxidase activity"/>
    <property type="evidence" value="ECO:0007669"/>
    <property type="project" value="InterPro"/>
</dbReference>
<dbReference type="PANTHER" id="PTHR11475">
    <property type="entry name" value="OXIDASE/PEROXIDASE"/>
    <property type="match status" value="1"/>
</dbReference>
<dbReference type="GO" id="GO:0005615">
    <property type="term" value="C:extracellular space"/>
    <property type="evidence" value="ECO:0007669"/>
    <property type="project" value="TreeGrafter"/>
</dbReference>
<dbReference type="AlphaFoldDB" id="A0A2P4T4G6"/>
<proteinExistence type="predicted"/>
<dbReference type="PANTHER" id="PTHR11475:SF63">
    <property type="entry name" value="EOSINOPHIL PEROXIDASE"/>
    <property type="match status" value="1"/>
</dbReference>